<evidence type="ECO:0000259" key="9">
    <source>
        <dbReference type="Pfam" id="PF05506"/>
    </source>
</evidence>
<evidence type="ECO:0000256" key="7">
    <source>
        <dbReference type="ARBA" id="ARBA00048421"/>
    </source>
</evidence>
<keyword evidence="11" id="KW-1185">Reference proteome</keyword>
<dbReference type="STRING" id="31964.CMS0264"/>
<evidence type="ECO:0000256" key="4">
    <source>
        <dbReference type="ARBA" id="ARBA00022512"/>
    </source>
</evidence>
<organism evidence="10 11">
    <name type="scientific">Clavibacter sepedonicus</name>
    <name type="common">Clavibacter michiganensis subsp. sepedonicus</name>
    <dbReference type="NCBI Taxonomy" id="31964"/>
    <lineage>
        <taxon>Bacteria</taxon>
        <taxon>Bacillati</taxon>
        <taxon>Actinomycetota</taxon>
        <taxon>Actinomycetes</taxon>
        <taxon>Micrococcales</taxon>
        <taxon>Microbacteriaceae</taxon>
        <taxon>Clavibacter</taxon>
    </lineage>
</organism>
<evidence type="ECO:0000256" key="8">
    <source>
        <dbReference type="SAM" id="MobiDB-lite"/>
    </source>
</evidence>
<dbReference type="HOGENOM" id="CLU_008770_1_0_11"/>
<name>B0RB20_CLASE</name>
<dbReference type="eggNOG" id="COG3511">
    <property type="taxonomic scope" value="Bacteria"/>
</dbReference>
<feature type="compositionally biased region" description="Basic residues" evidence="8">
    <location>
        <begin position="1"/>
        <end position="20"/>
    </location>
</feature>
<gene>
    <name evidence="10" type="ordered locus">CMS0264</name>
</gene>
<dbReference type="EC" id="3.1.4.3" evidence="3"/>
<evidence type="ECO:0000313" key="10">
    <source>
        <dbReference type="EMBL" id="CAQ00385.1"/>
    </source>
</evidence>
<protein>
    <recommendedName>
        <fullName evidence="3">phospholipase C</fullName>
        <ecNumber evidence="3">3.1.4.3</ecNumber>
    </recommendedName>
</protein>
<keyword evidence="4" id="KW-0964">Secreted</keyword>
<evidence type="ECO:0000256" key="6">
    <source>
        <dbReference type="ARBA" id="ARBA00023026"/>
    </source>
</evidence>
<dbReference type="InterPro" id="IPR007312">
    <property type="entry name" value="Phosphoesterase"/>
</dbReference>
<proteinExistence type="inferred from homology"/>
<dbReference type="InterPro" id="IPR006311">
    <property type="entry name" value="TAT_signal"/>
</dbReference>
<dbReference type="PANTHER" id="PTHR31956">
    <property type="entry name" value="NON-SPECIFIC PHOSPHOLIPASE C4-RELATED"/>
    <property type="match status" value="1"/>
</dbReference>
<dbReference type="PANTHER" id="PTHR31956:SF1">
    <property type="entry name" value="NON-SPECIFIC PHOSPHOLIPASE C1"/>
    <property type="match status" value="1"/>
</dbReference>
<dbReference type="GO" id="GO:0034480">
    <property type="term" value="F:phosphatidylcholine phospholipase C activity"/>
    <property type="evidence" value="ECO:0007669"/>
    <property type="project" value="UniProtKB-EC"/>
</dbReference>
<dbReference type="PROSITE" id="PS51318">
    <property type="entry name" value="TAT"/>
    <property type="match status" value="1"/>
</dbReference>
<keyword evidence="5" id="KW-0378">Hydrolase</keyword>
<evidence type="ECO:0000256" key="3">
    <source>
        <dbReference type="ARBA" id="ARBA00012018"/>
    </source>
</evidence>
<dbReference type="AlphaFoldDB" id="B0RB20"/>
<dbReference type="InterPro" id="IPR017767">
    <property type="entry name" value="PC-PLC"/>
</dbReference>
<keyword evidence="4" id="KW-0134">Cell wall</keyword>
<evidence type="ECO:0000256" key="5">
    <source>
        <dbReference type="ARBA" id="ARBA00022801"/>
    </source>
</evidence>
<dbReference type="InterPro" id="IPR008475">
    <property type="entry name" value="PLipase_C_C"/>
</dbReference>
<dbReference type="NCBIfam" id="TIGR03396">
    <property type="entry name" value="PC_PLC"/>
    <property type="match status" value="1"/>
</dbReference>
<evidence type="ECO:0000313" key="11">
    <source>
        <dbReference type="Proteomes" id="UP000001318"/>
    </source>
</evidence>
<comment type="similarity">
    <text evidence="2">Belongs to the bacterial phospholipase C family.</text>
</comment>
<dbReference type="GO" id="GO:0016042">
    <property type="term" value="P:lipid catabolic process"/>
    <property type="evidence" value="ECO:0007669"/>
    <property type="project" value="InterPro"/>
</dbReference>
<accession>B0RB20</accession>
<dbReference type="Pfam" id="PF04185">
    <property type="entry name" value="Phosphoesterase"/>
    <property type="match status" value="1"/>
</dbReference>
<evidence type="ECO:0000256" key="2">
    <source>
        <dbReference type="ARBA" id="ARBA00009717"/>
    </source>
</evidence>
<dbReference type="CDD" id="cd16014">
    <property type="entry name" value="PLC"/>
    <property type="match status" value="1"/>
</dbReference>
<feature type="region of interest" description="Disordered" evidence="8">
    <location>
        <begin position="1"/>
        <end position="56"/>
    </location>
</feature>
<dbReference type="Gene3D" id="3.40.720.10">
    <property type="entry name" value="Alkaline Phosphatase, subunit A"/>
    <property type="match status" value="2"/>
</dbReference>
<dbReference type="Pfam" id="PF05506">
    <property type="entry name" value="PLipase_C_C"/>
    <property type="match status" value="2"/>
</dbReference>
<keyword evidence="6" id="KW-0843">Virulence</keyword>
<dbReference type="EMBL" id="AM849034">
    <property type="protein sequence ID" value="CAQ00385.1"/>
    <property type="molecule type" value="Genomic_DNA"/>
</dbReference>
<dbReference type="KEGG" id="cms:CMS0264"/>
<sequence>MSPHRGIPRPRAAARSRKKDRPVSASKPEEHAPDVDLAAGVDAAPPLDSSRPYRTGIRPGVSRRTVLLGGAAAIMAGVAAGSVVGAPGAATAATAATRRNLTRSIEDVQHVVILMQENRSFDHYFGTLPGVRGFGDKQAVELPGGGTVFAQPDASRPDGGRMLPFPLDSSRFNAQGAGGLDHSWKGGHQAWNKGAWDNWVVAKSEQTMGYFTKDDLPFHHALASAFTIADHYHCSLIGPTTPNRLFQWTGTVDPRGTAGGPAIDNPDDYAPVFSWTTYPERLRQAGVTWKTYANDEVGDEGTHPYVGDYGDNPLWLFHQYHDALASEDPATQQLALDGGLHDGWKPDSGKGLDVTHLLEEFGKDAAANTLPQVSYVVAPYGWSEHPKASPDYGAHYTNAVIQALMSNPDTWASTVLLINYDENDGYFDHLLPPLAEPGTADEYVDGLPIGYGTRVPLTVVSPWSRGGWVDSQVFDHTSVIRFLETWTGVHEPNISEWRRTISGDLTSCFDFAHPDFSIPSATEVLPMSATQALVAAADADMAKPPVQEPAVGAQRMPEQEVGTVRHRPLPYRQDADVAVDRATGRVTLTMHNSGRQGVSHQVFPDIALPFASTPFTVAPRGKAACTWDSTAHTGAYDFSPYGPDRFLRRFAGTVVAAGKADVPVPRVSGLGSRVSAETIPGGKPVLRLTLANDGTPSVHCTLTADDFITRERHETVKPGRSTTVNWPVDEWGYYDVVVTDGNGFRYRYAGRVE</sequence>
<dbReference type="Proteomes" id="UP000001318">
    <property type="component" value="Chromosome"/>
</dbReference>
<feature type="domain" description="Bacterial phospholipase C C-terminal" evidence="9">
    <location>
        <begin position="566"/>
        <end position="652"/>
    </location>
</feature>
<evidence type="ECO:0000256" key="1">
    <source>
        <dbReference type="ARBA" id="ARBA00004191"/>
    </source>
</evidence>
<comment type="catalytic activity">
    <reaction evidence="7">
        <text>a 1,2-diacyl-sn-glycero-3-phosphocholine + H2O = phosphocholine + a 1,2-diacyl-sn-glycerol + H(+)</text>
        <dbReference type="Rhea" id="RHEA:10604"/>
        <dbReference type="ChEBI" id="CHEBI:15377"/>
        <dbReference type="ChEBI" id="CHEBI:15378"/>
        <dbReference type="ChEBI" id="CHEBI:17815"/>
        <dbReference type="ChEBI" id="CHEBI:57643"/>
        <dbReference type="ChEBI" id="CHEBI:295975"/>
        <dbReference type="EC" id="3.1.4.3"/>
    </reaction>
    <physiologicalReaction direction="left-to-right" evidence="7">
        <dbReference type="Rhea" id="RHEA:10605"/>
    </physiologicalReaction>
</comment>
<comment type="subcellular location">
    <subcellularLocation>
        <location evidence="1">Secreted</location>
        <location evidence="1">Cell wall</location>
    </subcellularLocation>
</comment>
<dbReference type="InterPro" id="IPR017850">
    <property type="entry name" value="Alkaline_phosphatase_core_sf"/>
</dbReference>
<feature type="domain" description="Bacterial phospholipase C C-terminal" evidence="9">
    <location>
        <begin position="686"/>
        <end position="751"/>
    </location>
</feature>
<reference evidence="10 11" key="1">
    <citation type="journal article" date="2008" name="J. Bacteriol.">
        <title>Genome of the actinomycete plant pathogen Clavibacter michiganensis subsp. sepedonicus suggests recent niche adaptation.</title>
        <authorList>
            <person name="Bentley S.D."/>
            <person name="Corton C."/>
            <person name="Brown S.E."/>
            <person name="Barron A."/>
            <person name="Clark L."/>
            <person name="Doggett J."/>
            <person name="Harris B."/>
            <person name="Ormond D."/>
            <person name="Quail M.A."/>
            <person name="May G."/>
            <person name="Francis D."/>
            <person name="Knudson D."/>
            <person name="Parkhill J."/>
            <person name="Ishimaru C.A."/>
        </authorList>
    </citation>
    <scope>NUCLEOTIDE SEQUENCE [LARGE SCALE GENOMIC DNA]</scope>
    <source>
        <strain evidence="11">ATCC 33113 / DSM 20744 / JCM 9667 / LMG 2889 / ICMP 2535 / C-1</strain>
    </source>
</reference>